<reference evidence="1 2" key="1">
    <citation type="journal article" date="2012" name="J. Bacteriol.">
        <title>Genome Sequence of Nitratireductor indicus Type Strain C115.</title>
        <authorList>
            <person name="Lai Q."/>
            <person name="Li G."/>
            <person name="Yu Z."/>
            <person name="Shao Z."/>
        </authorList>
    </citation>
    <scope>NUCLEOTIDE SEQUENCE [LARGE SCALE GENOMIC DNA]</scope>
    <source>
        <strain evidence="1 2">C115</strain>
    </source>
</reference>
<dbReference type="AlphaFoldDB" id="K2NST6"/>
<name>K2NST6_9HYPH</name>
<gene>
    <name evidence="1" type="ORF">NA8A_18272</name>
</gene>
<dbReference type="RefSeq" id="WP_009451857.1">
    <property type="nucleotide sequence ID" value="NZ_AMSI01000014.1"/>
</dbReference>
<dbReference type="EMBL" id="AMSI01000014">
    <property type="protein sequence ID" value="EKF40864.1"/>
    <property type="molecule type" value="Genomic_DNA"/>
</dbReference>
<protein>
    <submittedName>
        <fullName evidence="1">Uncharacterized protein</fullName>
    </submittedName>
</protein>
<dbReference type="PATRIC" id="fig|1231190.3.peg.3774"/>
<accession>K2NST6</accession>
<dbReference type="STRING" id="721133.SAMN05216176_102639"/>
<comment type="caution">
    <text evidence="1">The sequence shown here is derived from an EMBL/GenBank/DDBJ whole genome shotgun (WGS) entry which is preliminary data.</text>
</comment>
<proteinExistence type="predicted"/>
<organism evidence="1 2">
    <name type="scientific">Nitratireductor indicus C115</name>
    <dbReference type="NCBI Taxonomy" id="1231190"/>
    <lineage>
        <taxon>Bacteria</taxon>
        <taxon>Pseudomonadati</taxon>
        <taxon>Pseudomonadota</taxon>
        <taxon>Alphaproteobacteria</taxon>
        <taxon>Hyphomicrobiales</taxon>
        <taxon>Phyllobacteriaceae</taxon>
        <taxon>Nitratireductor</taxon>
    </lineage>
</organism>
<sequence length="60" mass="6798">MTSLPLSIKRATLLHEESKALRRSMVLIDAHQFKLANEFKEAADSFRNARLALENERAAS</sequence>
<dbReference type="Proteomes" id="UP000007374">
    <property type="component" value="Unassembled WGS sequence"/>
</dbReference>
<evidence type="ECO:0000313" key="2">
    <source>
        <dbReference type="Proteomes" id="UP000007374"/>
    </source>
</evidence>
<keyword evidence="2" id="KW-1185">Reference proteome</keyword>
<evidence type="ECO:0000313" key="1">
    <source>
        <dbReference type="EMBL" id="EKF40864.1"/>
    </source>
</evidence>